<feature type="compositionally biased region" description="Polar residues" evidence="9">
    <location>
        <begin position="32"/>
        <end position="45"/>
    </location>
</feature>
<reference evidence="12" key="1">
    <citation type="submission" date="2017-03" db="EMBL/GenBank/DDBJ databases">
        <authorList>
            <person name="Sharma R."/>
            <person name="Thines M."/>
        </authorList>
    </citation>
    <scope>NUCLEOTIDE SEQUENCE [LARGE SCALE GENOMIC DNA]</scope>
</reference>
<comment type="subcellular location">
    <subcellularLocation>
        <location evidence="1">Endoplasmic reticulum membrane</location>
        <topology evidence="1">Multi-pass membrane protein</topology>
    </subcellularLocation>
</comment>
<feature type="transmembrane region" description="Helical" evidence="10">
    <location>
        <begin position="105"/>
        <end position="125"/>
    </location>
</feature>
<name>A0A1W5D9L1_9LECA</name>
<feature type="transmembrane region" description="Helical" evidence="10">
    <location>
        <begin position="172"/>
        <end position="194"/>
    </location>
</feature>
<dbReference type="Pfam" id="PF08449">
    <property type="entry name" value="UAA"/>
    <property type="match status" value="1"/>
</dbReference>
<protein>
    <recommendedName>
        <fullName evidence="8">UDP-galactose transporter homolog 1</fullName>
    </recommendedName>
</protein>
<dbReference type="GO" id="GO:0000139">
    <property type="term" value="C:Golgi membrane"/>
    <property type="evidence" value="ECO:0007669"/>
    <property type="project" value="TreeGrafter"/>
</dbReference>
<sequence>MARQKQVAPLQRQPSDFSSEPPESPSHGWQHANGNIPQQLPTSVNGDAKEPIVPLVPTSPKEAGFTQLIICVGGIYASFLSWALLQERITTTPYGPAASPERFTYSIVLNTLQSIFAALTGYLYLLSSKPTSSSPTPAIFPSRTILSPLILVAITSSLASPFGYASLAHIDYITFILAKSCKLLPVMFLHLTIFRKRYPLYKYLVVALVTAGVAVFTLHHPSSSKKPRSSSSSNKNNNLWGLSLLAINLLFDGLTNSTQDHIFRTHQPYSGPQMMVAQNLLSTLLTTIYLLLSPYLASTPLAPVFSLSPTRGSEFASALAFVRRHPAVGKDVLGFAACGAVGQIFVYYTLSRFESLVLVTVTVTRKMLTMMLSVLWFGHRLSGMQWRREKAARKREAGGKKGL</sequence>
<dbReference type="GO" id="GO:0005459">
    <property type="term" value="F:UDP-galactose transmembrane transporter activity"/>
    <property type="evidence" value="ECO:0007669"/>
    <property type="project" value="TreeGrafter"/>
</dbReference>
<evidence type="ECO:0000313" key="11">
    <source>
        <dbReference type="EMBL" id="SLM39848.1"/>
    </source>
</evidence>
<dbReference type="Proteomes" id="UP000192927">
    <property type="component" value="Unassembled WGS sequence"/>
</dbReference>
<dbReference type="GO" id="GO:0005789">
    <property type="term" value="C:endoplasmic reticulum membrane"/>
    <property type="evidence" value="ECO:0007669"/>
    <property type="project" value="UniProtKB-SubCell"/>
</dbReference>
<feature type="transmembrane region" description="Helical" evidence="10">
    <location>
        <begin position="145"/>
        <end position="165"/>
    </location>
</feature>
<keyword evidence="3 11" id="KW-0762">Sugar transport</keyword>
<evidence type="ECO:0000256" key="1">
    <source>
        <dbReference type="ARBA" id="ARBA00004477"/>
    </source>
</evidence>
<evidence type="ECO:0000313" key="12">
    <source>
        <dbReference type="Proteomes" id="UP000192927"/>
    </source>
</evidence>
<keyword evidence="2" id="KW-0813">Transport</keyword>
<feature type="transmembrane region" description="Helical" evidence="10">
    <location>
        <begin position="356"/>
        <end position="378"/>
    </location>
</feature>
<dbReference type="EMBL" id="FWEW01003566">
    <property type="protein sequence ID" value="SLM39848.1"/>
    <property type="molecule type" value="Genomic_DNA"/>
</dbReference>
<evidence type="ECO:0000256" key="4">
    <source>
        <dbReference type="ARBA" id="ARBA00022692"/>
    </source>
</evidence>
<evidence type="ECO:0000256" key="2">
    <source>
        <dbReference type="ARBA" id="ARBA00022448"/>
    </source>
</evidence>
<evidence type="ECO:0000256" key="10">
    <source>
        <dbReference type="SAM" id="Phobius"/>
    </source>
</evidence>
<dbReference type="PANTHER" id="PTHR10778">
    <property type="entry name" value="SOLUTE CARRIER FAMILY 35 MEMBER B"/>
    <property type="match status" value="1"/>
</dbReference>
<feature type="transmembrane region" description="Helical" evidence="10">
    <location>
        <begin position="65"/>
        <end position="85"/>
    </location>
</feature>
<keyword evidence="7 10" id="KW-0472">Membrane</keyword>
<keyword evidence="12" id="KW-1185">Reference proteome</keyword>
<keyword evidence="4 10" id="KW-0812">Transmembrane</keyword>
<dbReference type="GO" id="GO:0005460">
    <property type="term" value="F:UDP-glucose transmembrane transporter activity"/>
    <property type="evidence" value="ECO:0007669"/>
    <property type="project" value="TreeGrafter"/>
</dbReference>
<keyword evidence="5" id="KW-0256">Endoplasmic reticulum</keyword>
<evidence type="ECO:0000256" key="3">
    <source>
        <dbReference type="ARBA" id="ARBA00022597"/>
    </source>
</evidence>
<dbReference type="InterPro" id="IPR013657">
    <property type="entry name" value="SCL35B1-4/HUT1"/>
</dbReference>
<evidence type="ECO:0000256" key="6">
    <source>
        <dbReference type="ARBA" id="ARBA00022989"/>
    </source>
</evidence>
<evidence type="ECO:0000256" key="7">
    <source>
        <dbReference type="ARBA" id="ARBA00023136"/>
    </source>
</evidence>
<keyword evidence="6 10" id="KW-1133">Transmembrane helix</keyword>
<accession>A0A1W5D9L1</accession>
<feature type="transmembrane region" description="Helical" evidence="10">
    <location>
        <begin position="276"/>
        <end position="297"/>
    </location>
</feature>
<evidence type="ECO:0000256" key="5">
    <source>
        <dbReference type="ARBA" id="ARBA00022824"/>
    </source>
</evidence>
<dbReference type="PANTHER" id="PTHR10778:SF10">
    <property type="entry name" value="SOLUTE CARRIER FAMILY 35 MEMBER B1"/>
    <property type="match status" value="1"/>
</dbReference>
<dbReference type="AlphaFoldDB" id="A0A1W5D9L1"/>
<proteinExistence type="predicted"/>
<organism evidence="11 12">
    <name type="scientific">Lasallia pustulata</name>
    <dbReference type="NCBI Taxonomy" id="136370"/>
    <lineage>
        <taxon>Eukaryota</taxon>
        <taxon>Fungi</taxon>
        <taxon>Dikarya</taxon>
        <taxon>Ascomycota</taxon>
        <taxon>Pezizomycotina</taxon>
        <taxon>Lecanoromycetes</taxon>
        <taxon>OSLEUM clade</taxon>
        <taxon>Umbilicariomycetidae</taxon>
        <taxon>Umbilicariales</taxon>
        <taxon>Umbilicariaceae</taxon>
        <taxon>Lasallia</taxon>
    </lineage>
</organism>
<feature type="transmembrane region" description="Helical" evidence="10">
    <location>
        <begin position="239"/>
        <end position="256"/>
    </location>
</feature>
<evidence type="ECO:0000256" key="9">
    <source>
        <dbReference type="SAM" id="MobiDB-lite"/>
    </source>
</evidence>
<feature type="region of interest" description="Disordered" evidence="9">
    <location>
        <begin position="1"/>
        <end position="55"/>
    </location>
</feature>
<feature type="transmembrane region" description="Helical" evidence="10">
    <location>
        <begin position="332"/>
        <end position="350"/>
    </location>
</feature>
<feature type="transmembrane region" description="Helical" evidence="10">
    <location>
        <begin position="200"/>
        <end position="218"/>
    </location>
</feature>
<evidence type="ECO:0000256" key="8">
    <source>
        <dbReference type="ARBA" id="ARBA00041103"/>
    </source>
</evidence>